<sequence length="1986" mass="219131">MIREVASEVYSVPDFSRREMHQLHHPPHHPHHSEPQFLVSSLKGQCTPFAYSNIQNVLQTKNSENDDDDNLNTNLYNLHNNRHLSSNQPSQTMKNVHFSPVVSQLRYPPADHKCRSHLPQCHPKYGDISSENGGSGGDDIRRVKVQVQQIEKPVQHRVQRIQVSVPHHDGQGLEKVAVDLSDIVRNDMIRQCHLNYQDSGFPPTSSSPPPLFLSRIKEEQSNGNGVTPDHLQTTTTKHFVFQGYPNQDDYDQPRYLDELDRLFRTGGNSHENTPPTPTLSINDNRSDTLPNSLCGSHVKPIEFKGNSRAFESSRMPPDVNTNAQMHQNKICDEEVVVVDVDVAKVDSKINNFENALSNHNATLCEVPNKNNSIQNANVGSLEFLESEEVPTTSEGSNRRGKTKILTDKKNGESKNKGVSSSNSWPSAYRKVKEKKPKLNFLQRITFGRFGNGGNNTNSKKSKRSSCPPLGHPILLTGAGNGAGGDGIDEDKILMNDLNSEIPGKKSFIEEGESGGTSLEIHVVNDCINVKNSSNFGCEDKKWNPKRIEEHNVLENYLQPSGINVTSDLPPKPYPRNRRSPQSSRCQDRIRLIPTERHDADELSVKFEQILEGILDLECVVMDGKENRSCNLHQELLEVVEPDMGEKDTCAFSRADEEKNSIPLLEMEGETTVNTFVVGTHQNSTSTSQVIPVEVSIPVVGKPPKPPSSANRLLGMRTGASERFSYLRGRMNATAATETRLAMELAAKLSEFREELHRSREEIAKSQPNLDEIENSVRISMAIDRSQRTLPHGRNLTKCSLPPVLLKNENVGSKSTSSSSADEPVKPVTEIIREEWESVVLRAKENLRPSQHLNNGNSNPLESRGIVLETDLDTGASREFPVDVFSHGDEIRRRDLEKVLKVEEFTSSLIQRNSCSLQNLAFVPIIEMATLTPGEPASKEDRSRSMEFLVDDKNKNAHLMPPENTLMKNQETRRMSEHELRIQRSLQKLNVPDWYKNYAPGSASASASAANTPSKSREFGSGTGLAGGWPGLSTSKTSSLTSLQSAGRYTGSRSGFGSGRHRSTGTASTGGRSSRESLMSPSSTASASPSPYFERSSFTYGMPYALTRFAAARMSCGASPASLSPSPSPVGGIGSSTSTPVSSGPAAVRYGYQKQPYLGWRSQERLTNKTLYRSPAERLAADLIAQKAKPTTPVVELPPPEIEIKTSPKKETASSDLSLNNSEESNSHKLNRVRSSIKEVSNAIVDYVNETKPLDDGMNGRASPRRGLVWLESSFVGTKPIDSPGTPDTPSTFMSHRGSRKDPTFRFDESAERSKDAELKSGESSSTSHYTSYISRNEQMEERSNSSSVSSPTLEDILDSLLALRRPNKKFRSRGKGHETTSKPAGAIAVVEPLATDVHFSSTFEEYRPQPPPSSQSQTPSHRQHHPHQFEPSSATSEICSTISSSMRHRYQSGTPSSSITTTDWQERMNQPISDSHFISGEPETFTLTGSRTGTRDGGGGSGGSIGFSTTTTSATPSNSTISFDRSQQWDKYSVSSSSGGVGVNESVSSSTSNIIHSATSSIHSTPTHQQYHHHNQPHHYQQQQHNQPSSVVASSRDYSSCSSSPAKSCLESSSTPTQRDDNELRQSLLRDEEELAFGNPTEIRSTVTSSTVAPITGGVIINPLTGLSEYSNPPTPARHRRVSFDLDFSDKEEKSSSRSRNKDENVGGTIQCRNTKCGKTATGLEARREFKVCHNCNAYYCSRECRRAHWEKHKKVCMQSRVGAICKQIISHVKEDSYVMNQLSTVAKRGYLAKGRGCVKLFFNSPDRAERFLTGGLPELPEPLYIPHADMLPEEMGAQTFSELSDQCRSYNPETRLVLYACVCVVNEVPTYGAVKWERELISRSSKLRLLLPRNFYEEVQRHHHAPANPAHLMSALQDPASGGSSPGGLQPQQQHVPLYDSVTPSAPSGEEFPPPLPPHQTTNSTSENETLILRSVPPPTSHQVT</sequence>
<feature type="compositionally biased region" description="Low complexity" evidence="5">
    <location>
        <begin position="1213"/>
        <end position="1223"/>
    </location>
</feature>
<feature type="compositionally biased region" description="Polar residues" evidence="5">
    <location>
        <begin position="416"/>
        <end position="425"/>
    </location>
</feature>
<feature type="compositionally biased region" description="Polar residues" evidence="5">
    <location>
        <begin position="1430"/>
        <end position="1473"/>
    </location>
</feature>
<feature type="compositionally biased region" description="Low complexity" evidence="5">
    <location>
        <begin position="1031"/>
        <end position="1054"/>
    </location>
</feature>
<feature type="compositionally biased region" description="Basic and acidic residues" evidence="5">
    <location>
        <begin position="1201"/>
        <end position="1212"/>
    </location>
</feature>
<accession>A0ABP1S5T4</accession>
<feature type="compositionally biased region" description="Pro residues" evidence="5">
    <location>
        <begin position="1977"/>
        <end position="1986"/>
    </location>
</feature>
<evidence type="ECO:0000256" key="4">
    <source>
        <dbReference type="PROSITE-ProRule" id="PRU00134"/>
    </source>
</evidence>
<feature type="region of interest" description="Disordered" evidence="5">
    <location>
        <begin position="560"/>
        <end position="584"/>
    </location>
</feature>
<feature type="compositionally biased region" description="Low complexity" evidence="5">
    <location>
        <begin position="1506"/>
        <end position="1522"/>
    </location>
</feature>
<feature type="domain" description="MYND-type" evidence="6">
    <location>
        <begin position="1714"/>
        <end position="1757"/>
    </location>
</feature>
<feature type="compositionally biased region" description="Low complexity" evidence="5">
    <location>
        <begin position="1321"/>
        <end position="1334"/>
    </location>
</feature>
<evidence type="ECO:0000313" key="7">
    <source>
        <dbReference type="EMBL" id="CAL8143738.1"/>
    </source>
</evidence>
<evidence type="ECO:0000256" key="5">
    <source>
        <dbReference type="SAM" id="MobiDB-lite"/>
    </source>
</evidence>
<dbReference type="SUPFAM" id="SSF144232">
    <property type="entry name" value="HIT/MYND zinc finger-like"/>
    <property type="match status" value="1"/>
</dbReference>
<feature type="compositionally biased region" description="Polar residues" evidence="5">
    <location>
        <begin position="1960"/>
        <end position="1970"/>
    </location>
</feature>
<evidence type="ECO:0000313" key="8">
    <source>
        <dbReference type="Proteomes" id="UP001642540"/>
    </source>
</evidence>
<organism evidence="7 8">
    <name type="scientific">Orchesella dallaii</name>
    <dbReference type="NCBI Taxonomy" id="48710"/>
    <lineage>
        <taxon>Eukaryota</taxon>
        <taxon>Metazoa</taxon>
        <taxon>Ecdysozoa</taxon>
        <taxon>Arthropoda</taxon>
        <taxon>Hexapoda</taxon>
        <taxon>Collembola</taxon>
        <taxon>Entomobryomorpha</taxon>
        <taxon>Entomobryoidea</taxon>
        <taxon>Orchesellidae</taxon>
        <taxon>Orchesellinae</taxon>
        <taxon>Orchesella</taxon>
    </lineage>
</organism>
<keyword evidence="2 4" id="KW-0863">Zinc-finger</keyword>
<feature type="region of interest" description="Disordered" evidence="5">
    <location>
        <begin position="1402"/>
        <end position="1549"/>
    </location>
</feature>
<feature type="compositionally biased region" description="Gly residues" evidence="5">
    <location>
        <begin position="1495"/>
        <end position="1505"/>
    </location>
</feature>
<feature type="compositionally biased region" description="Basic and acidic residues" evidence="5">
    <location>
        <begin position="1299"/>
        <end position="1320"/>
    </location>
</feature>
<name>A0ABP1S5T4_9HEXA</name>
<feature type="compositionally biased region" description="Low complexity" evidence="5">
    <location>
        <begin position="1920"/>
        <end position="1935"/>
    </location>
</feature>
<evidence type="ECO:0000259" key="6">
    <source>
        <dbReference type="PROSITE" id="PS50865"/>
    </source>
</evidence>
<feature type="compositionally biased region" description="Low complexity" evidence="5">
    <location>
        <begin position="1578"/>
        <end position="1614"/>
    </location>
</feature>
<evidence type="ECO:0000256" key="2">
    <source>
        <dbReference type="ARBA" id="ARBA00022771"/>
    </source>
</evidence>
<proteinExistence type="predicted"/>
<evidence type="ECO:0000256" key="3">
    <source>
        <dbReference type="ARBA" id="ARBA00022833"/>
    </source>
</evidence>
<feature type="compositionally biased region" description="Gly residues" evidence="5">
    <location>
        <begin position="1020"/>
        <end position="1029"/>
    </location>
</feature>
<comment type="caution">
    <text evidence="7">The sequence shown here is derived from an EMBL/GenBank/DDBJ whole genome shotgun (WGS) entry which is preliminary data.</text>
</comment>
<feature type="compositionally biased region" description="Polar residues" evidence="5">
    <location>
        <begin position="266"/>
        <end position="285"/>
    </location>
</feature>
<feature type="region of interest" description="Disordered" evidence="5">
    <location>
        <begin position="1562"/>
        <end position="1623"/>
    </location>
</feature>
<dbReference type="InterPro" id="IPR038825">
    <property type="entry name" value="Apical_junction"/>
</dbReference>
<feature type="region of interest" description="Disordered" evidence="5">
    <location>
        <begin position="264"/>
        <end position="285"/>
    </location>
</feature>
<dbReference type="InterPro" id="IPR002893">
    <property type="entry name" value="Znf_MYND"/>
</dbReference>
<dbReference type="EMBL" id="CAXLJM020000160">
    <property type="protein sequence ID" value="CAL8143738.1"/>
    <property type="molecule type" value="Genomic_DNA"/>
</dbReference>
<protein>
    <recommendedName>
        <fullName evidence="6">MYND-type domain-containing protein</fullName>
    </recommendedName>
</protein>
<feature type="region of interest" description="Disordered" evidence="5">
    <location>
        <begin position="1117"/>
        <end position="1142"/>
    </location>
</feature>
<feature type="compositionally biased region" description="Basic and acidic residues" evidence="5">
    <location>
        <begin position="969"/>
        <end position="978"/>
    </location>
</feature>
<feature type="region of interest" description="Disordered" evidence="5">
    <location>
        <begin position="1915"/>
        <end position="1986"/>
    </location>
</feature>
<keyword evidence="1" id="KW-0479">Metal-binding</keyword>
<dbReference type="PANTHER" id="PTHR21517">
    <property type="entry name" value="APICAL JUNCTION COMPONENT 1 HOMOLOG"/>
    <property type="match status" value="1"/>
</dbReference>
<dbReference type="Pfam" id="PF26649">
    <property type="entry name" value="Ajm-1"/>
    <property type="match status" value="1"/>
</dbReference>
<feature type="compositionally biased region" description="Basic and acidic residues" evidence="5">
    <location>
        <begin position="1682"/>
        <end position="1705"/>
    </location>
</feature>
<feature type="region of interest" description="Disordered" evidence="5">
    <location>
        <begin position="1190"/>
        <end position="1233"/>
    </location>
</feature>
<feature type="region of interest" description="Disordered" evidence="5">
    <location>
        <begin position="1275"/>
        <end position="1352"/>
    </location>
</feature>
<dbReference type="Gene3D" id="6.10.140.2220">
    <property type="match status" value="1"/>
</dbReference>
<gene>
    <name evidence="7" type="ORF">ODALV1_LOCUS29855</name>
</gene>
<dbReference type="InterPro" id="IPR058586">
    <property type="entry name" value="Ajm-1"/>
</dbReference>
<evidence type="ECO:0000256" key="1">
    <source>
        <dbReference type="ARBA" id="ARBA00022723"/>
    </source>
</evidence>
<keyword evidence="3" id="KW-0862">Zinc</keyword>
<feature type="region of interest" description="Disordered" evidence="5">
    <location>
        <begin position="1367"/>
        <end position="1386"/>
    </location>
</feature>
<feature type="compositionally biased region" description="Low complexity" evidence="5">
    <location>
        <begin position="1063"/>
        <end position="1090"/>
    </location>
</feature>
<reference evidence="7 8" key="1">
    <citation type="submission" date="2024-08" db="EMBL/GenBank/DDBJ databases">
        <authorList>
            <person name="Cucini C."/>
            <person name="Frati F."/>
        </authorList>
    </citation>
    <scope>NUCLEOTIDE SEQUENCE [LARGE SCALE GENOMIC DNA]</scope>
</reference>
<feature type="compositionally biased region" description="Low complexity" evidence="5">
    <location>
        <begin position="1533"/>
        <end position="1549"/>
    </location>
</feature>
<feature type="region of interest" description="Disordered" evidence="5">
    <location>
        <begin position="1001"/>
        <end position="1090"/>
    </location>
</feature>
<dbReference type="Pfam" id="PF01753">
    <property type="entry name" value="zf-MYND"/>
    <property type="match status" value="1"/>
</dbReference>
<feature type="region of interest" description="Disordered" evidence="5">
    <location>
        <begin position="953"/>
        <end position="978"/>
    </location>
</feature>
<feature type="compositionally biased region" description="Basic and acidic residues" evidence="5">
    <location>
        <begin position="404"/>
        <end position="415"/>
    </location>
</feature>
<dbReference type="Proteomes" id="UP001642540">
    <property type="component" value="Unassembled WGS sequence"/>
</dbReference>
<dbReference type="PANTHER" id="PTHR21517:SF3">
    <property type="entry name" value="APICAL JUNCTION COMPONENT 1 HOMOLOG"/>
    <property type="match status" value="1"/>
</dbReference>
<feature type="region of interest" description="Disordered" evidence="5">
    <location>
        <begin position="385"/>
        <end position="429"/>
    </location>
</feature>
<dbReference type="PROSITE" id="PS50865">
    <property type="entry name" value="ZF_MYND_2"/>
    <property type="match status" value="1"/>
</dbReference>
<feature type="region of interest" description="Disordered" evidence="5">
    <location>
        <begin position="1663"/>
        <end position="1705"/>
    </location>
</feature>
<keyword evidence="8" id="KW-1185">Reference proteome</keyword>